<feature type="region of interest" description="Disordered" evidence="1">
    <location>
        <begin position="1"/>
        <end position="92"/>
    </location>
</feature>
<keyword evidence="2" id="KW-0812">Transmembrane</keyword>
<name>A0ABU0RPG5_9ACTN</name>
<dbReference type="NCBIfam" id="TIGR01167">
    <property type="entry name" value="LPXTG_anchor"/>
    <property type="match status" value="1"/>
</dbReference>
<comment type="caution">
    <text evidence="3">The sequence shown here is derived from an EMBL/GenBank/DDBJ whole genome shotgun (WGS) entry which is preliminary data.</text>
</comment>
<proteinExistence type="predicted"/>
<dbReference type="PROSITE" id="PS51318">
    <property type="entry name" value="TAT"/>
    <property type="match status" value="1"/>
</dbReference>
<evidence type="ECO:0000256" key="2">
    <source>
        <dbReference type="SAM" id="Phobius"/>
    </source>
</evidence>
<evidence type="ECO:0000256" key="1">
    <source>
        <dbReference type="SAM" id="MobiDB-lite"/>
    </source>
</evidence>
<evidence type="ECO:0000313" key="3">
    <source>
        <dbReference type="EMBL" id="MDQ0933878.1"/>
    </source>
</evidence>
<accession>A0ABU0RPG5</accession>
<feature type="compositionally biased region" description="Basic residues" evidence="1">
    <location>
        <begin position="16"/>
        <end position="28"/>
    </location>
</feature>
<keyword evidence="4" id="KW-1185">Reference proteome</keyword>
<sequence>MSPDDPTTPGQPLPRGRTHRRSRTRRRIVAGPVAGLVAGTGAGTPSPAPTPTAAAPAAATPTACASGAVGTRAQASAAGVPVGPPAQSDTVGGLASTGLSNAATYSALGGLLGVTAGCALVLRRRRGRASHAR</sequence>
<dbReference type="InterPro" id="IPR006311">
    <property type="entry name" value="TAT_signal"/>
</dbReference>
<dbReference type="Proteomes" id="UP001223072">
    <property type="component" value="Unassembled WGS sequence"/>
</dbReference>
<feature type="transmembrane region" description="Helical" evidence="2">
    <location>
        <begin position="102"/>
        <end position="122"/>
    </location>
</feature>
<reference evidence="3 4" key="1">
    <citation type="submission" date="2023-07" db="EMBL/GenBank/DDBJ databases">
        <title>Comparative genomics of wheat-associated soil bacteria to identify genetic determinants of phenazine resistance.</title>
        <authorList>
            <person name="Mouncey N."/>
        </authorList>
    </citation>
    <scope>NUCLEOTIDE SEQUENCE [LARGE SCALE GENOMIC DNA]</scope>
    <source>
        <strain evidence="3 4">W2I16</strain>
    </source>
</reference>
<gene>
    <name evidence="3" type="ORF">QFZ49_003818</name>
</gene>
<dbReference type="RefSeq" id="WP_307627581.1">
    <property type="nucleotide sequence ID" value="NZ_JAUSZS010000004.1"/>
</dbReference>
<keyword evidence="2" id="KW-1133">Transmembrane helix</keyword>
<organism evidence="3 4">
    <name type="scientific">Streptomyces turgidiscabies</name>
    <dbReference type="NCBI Taxonomy" id="85558"/>
    <lineage>
        <taxon>Bacteria</taxon>
        <taxon>Bacillati</taxon>
        <taxon>Actinomycetota</taxon>
        <taxon>Actinomycetes</taxon>
        <taxon>Kitasatosporales</taxon>
        <taxon>Streptomycetaceae</taxon>
        <taxon>Streptomyces</taxon>
    </lineage>
</organism>
<keyword evidence="2" id="KW-0472">Membrane</keyword>
<evidence type="ECO:0000313" key="4">
    <source>
        <dbReference type="Proteomes" id="UP001223072"/>
    </source>
</evidence>
<feature type="compositionally biased region" description="Low complexity" evidence="1">
    <location>
        <begin position="29"/>
        <end position="88"/>
    </location>
</feature>
<dbReference type="EMBL" id="JAUSZS010000004">
    <property type="protein sequence ID" value="MDQ0933878.1"/>
    <property type="molecule type" value="Genomic_DNA"/>
</dbReference>
<protein>
    <submittedName>
        <fullName evidence="3">LPXTG-motif cell wall-anchored protein</fullName>
    </submittedName>
</protein>